<dbReference type="EMBL" id="AM746676">
    <property type="protein sequence ID" value="CAN94257.1"/>
    <property type="molecule type" value="Genomic_DNA"/>
</dbReference>
<keyword evidence="3" id="KW-1185">Reference proteome</keyword>
<dbReference type="AlphaFoldDB" id="A9EVU0"/>
<accession>A9EVU0</accession>
<evidence type="ECO:0000256" key="1">
    <source>
        <dbReference type="SAM" id="MobiDB-lite"/>
    </source>
</evidence>
<dbReference type="RefSeq" id="WP_012236727.1">
    <property type="nucleotide sequence ID" value="NC_010162.1"/>
</dbReference>
<gene>
    <name evidence="2" type="ordered locus">sce4094</name>
</gene>
<dbReference type="HOGENOM" id="CLU_2234825_0_0_7"/>
<evidence type="ECO:0000313" key="3">
    <source>
        <dbReference type="Proteomes" id="UP000002139"/>
    </source>
</evidence>
<feature type="compositionally biased region" description="Basic residues" evidence="1">
    <location>
        <begin position="90"/>
        <end position="99"/>
    </location>
</feature>
<protein>
    <submittedName>
        <fullName evidence="2">Uncharacterized protein</fullName>
    </submittedName>
</protein>
<organism evidence="2 3">
    <name type="scientific">Sorangium cellulosum (strain So ce56)</name>
    <name type="common">Polyangium cellulosum (strain So ce56)</name>
    <dbReference type="NCBI Taxonomy" id="448385"/>
    <lineage>
        <taxon>Bacteria</taxon>
        <taxon>Pseudomonadati</taxon>
        <taxon>Myxococcota</taxon>
        <taxon>Polyangia</taxon>
        <taxon>Polyangiales</taxon>
        <taxon>Polyangiaceae</taxon>
        <taxon>Sorangium</taxon>
    </lineage>
</organism>
<evidence type="ECO:0000313" key="2">
    <source>
        <dbReference type="EMBL" id="CAN94257.1"/>
    </source>
</evidence>
<feature type="region of interest" description="Disordered" evidence="1">
    <location>
        <begin position="81"/>
        <end position="105"/>
    </location>
</feature>
<dbReference type="KEGG" id="scl:sce4094"/>
<proteinExistence type="predicted"/>
<reference evidence="2 3" key="1">
    <citation type="journal article" date="2007" name="Nat. Biotechnol.">
        <title>Complete genome sequence of the myxobacterium Sorangium cellulosum.</title>
        <authorList>
            <person name="Schneiker S."/>
            <person name="Perlova O."/>
            <person name="Kaiser O."/>
            <person name="Gerth K."/>
            <person name="Alici A."/>
            <person name="Altmeyer M.O."/>
            <person name="Bartels D."/>
            <person name="Bekel T."/>
            <person name="Beyer S."/>
            <person name="Bode E."/>
            <person name="Bode H.B."/>
            <person name="Bolten C.J."/>
            <person name="Choudhuri J.V."/>
            <person name="Doss S."/>
            <person name="Elnakady Y.A."/>
            <person name="Frank B."/>
            <person name="Gaigalat L."/>
            <person name="Goesmann A."/>
            <person name="Groeger C."/>
            <person name="Gross F."/>
            <person name="Jelsbak L."/>
            <person name="Jelsbak L."/>
            <person name="Kalinowski J."/>
            <person name="Kegler C."/>
            <person name="Knauber T."/>
            <person name="Konietzny S."/>
            <person name="Kopp M."/>
            <person name="Krause L."/>
            <person name="Krug D."/>
            <person name="Linke B."/>
            <person name="Mahmud T."/>
            <person name="Martinez-Arias R."/>
            <person name="McHardy A.C."/>
            <person name="Merai M."/>
            <person name="Meyer F."/>
            <person name="Mormann S."/>
            <person name="Munoz-Dorado J."/>
            <person name="Perez J."/>
            <person name="Pradella S."/>
            <person name="Rachid S."/>
            <person name="Raddatz G."/>
            <person name="Rosenau F."/>
            <person name="Rueckert C."/>
            <person name="Sasse F."/>
            <person name="Scharfe M."/>
            <person name="Schuster S.C."/>
            <person name="Suen G."/>
            <person name="Treuner-Lange A."/>
            <person name="Velicer G.J."/>
            <person name="Vorholter F.-J."/>
            <person name="Weissman K.J."/>
            <person name="Welch R.D."/>
            <person name="Wenzel S.C."/>
            <person name="Whitworth D.E."/>
            <person name="Wilhelm S."/>
            <person name="Wittmann C."/>
            <person name="Bloecker H."/>
            <person name="Puehler A."/>
            <person name="Mueller R."/>
        </authorList>
    </citation>
    <scope>NUCLEOTIDE SEQUENCE [LARGE SCALE GENOMIC DNA]</scope>
    <source>
        <strain evidence="3">So ce56</strain>
    </source>
</reference>
<dbReference type="Proteomes" id="UP000002139">
    <property type="component" value="Chromosome"/>
</dbReference>
<sequence length="105" mass="11622">MKDEKQVIESFEKALTALVARVPPEQWLAGLTPERRLAGLAPEQRLAGLTEAQAVLALPDAMLRALSAEYIGTLPRETQAAIQKRLGAASRRRPARRREPRSPSR</sequence>
<name>A9EVU0_SORC5</name>